<proteinExistence type="predicted"/>
<dbReference type="InterPro" id="IPR028349">
    <property type="entry name" value="PafC-like"/>
</dbReference>
<dbReference type="AlphaFoldDB" id="A0A172TEB1"/>
<keyword evidence="5" id="KW-1185">Reference proteome</keyword>
<dbReference type="KEGG" id="pswu:SY83_01770"/>
<feature type="domain" description="Helix-turn-helix type 11" evidence="1">
    <location>
        <begin position="9"/>
        <end position="44"/>
    </location>
</feature>
<name>A0A172TEB1_9BACL</name>
<dbReference type="Proteomes" id="UP000076927">
    <property type="component" value="Chromosome"/>
</dbReference>
<dbReference type="InterPro" id="IPR026881">
    <property type="entry name" value="WYL_dom"/>
</dbReference>
<protein>
    <submittedName>
        <fullName evidence="4">Transcriptional regulator</fullName>
    </submittedName>
</protein>
<dbReference type="Gene3D" id="1.10.10.10">
    <property type="entry name" value="Winged helix-like DNA-binding domain superfamily/Winged helix DNA-binding domain"/>
    <property type="match status" value="1"/>
</dbReference>
<dbReference type="EMBL" id="CP011388">
    <property type="protein sequence ID" value="ANE45266.1"/>
    <property type="molecule type" value="Genomic_DNA"/>
</dbReference>
<evidence type="ECO:0000259" key="3">
    <source>
        <dbReference type="Pfam" id="PF25583"/>
    </source>
</evidence>
<dbReference type="PANTHER" id="PTHR34580">
    <property type="match status" value="1"/>
</dbReference>
<dbReference type="InterPro" id="IPR036388">
    <property type="entry name" value="WH-like_DNA-bd_sf"/>
</dbReference>
<feature type="domain" description="WYL" evidence="2">
    <location>
        <begin position="141"/>
        <end position="209"/>
    </location>
</feature>
<sequence length="325" mass="38164">MTERLIRLIRMIIAIQSKPGITAKELAEKCEATERTIYRDLNLLAIVTPLTNEGYGKGYTFMGNFAIYPLNWTEQEALVFSMLPKVMDQVQTLLPPGFDSAYEKVMATYNKQRSNHKEILEQITEVIQMGTPAYREDSPNYLYTILQASLEHKSIKAIYHTQSRNTQTERIIDPYYLVPRDQRFYLLGYCHTAGAVRTFRISRFREVTIMPQTYEREDFNIKSYLKNTWSIERGDKQIKFKVKFYPDVARYIKEEELFVRPRITDLPDGGLLFEVTVNDDREFLNWVYQYGPSAEILEPVSYRVALLEQLDRWKSLYSKTETTIS</sequence>
<dbReference type="InterPro" id="IPR013196">
    <property type="entry name" value="HTH_11"/>
</dbReference>
<evidence type="ECO:0000259" key="2">
    <source>
        <dbReference type="Pfam" id="PF13280"/>
    </source>
</evidence>
<dbReference type="InterPro" id="IPR051534">
    <property type="entry name" value="CBASS_pafABC_assoc_protein"/>
</dbReference>
<dbReference type="OrthoDB" id="9815009at2"/>
<evidence type="ECO:0000259" key="1">
    <source>
        <dbReference type="Pfam" id="PF08279"/>
    </source>
</evidence>
<dbReference type="Pfam" id="PF08279">
    <property type="entry name" value="HTH_11"/>
    <property type="match status" value="1"/>
</dbReference>
<dbReference type="Pfam" id="PF13280">
    <property type="entry name" value="WYL"/>
    <property type="match status" value="1"/>
</dbReference>
<dbReference type="PIRSF" id="PIRSF016838">
    <property type="entry name" value="PafC"/>
    <property type="match status" value="1"/>
</dbReference>
<gene>
    <name evidence="4" type="ORF">SY83_01770</name>
</gene>
<dbReference type="RefSeq" id="WP_068603690.1">
    <property type="nucleotide sequence ID" value="NZ_CP011388.1"/>
</dbReference>
<accession>A0A172TEB1</accession>
<evidence type="ECO:0000313" key="4">
    <source>
        <dbReference type="EMBL" id="ANE45266.1"/>
    </source>
</evidence>
<dbReference type="PROSITE" id="PS52050">
    <property type="entry name" value="WYL"/>
    <property type="match status" value="1"/>
</dbReference>
<dbReference type="Pfam" id="PF25583">
    <property type="entry name" value="WCX"/>
    <property type="match status" value="1"/>
</dbReference>
<dbReference type="InterPro" id="IPR057727">
    <property type="entry name" value="WCX_dom"/>
</dbReference>
<evidence type="ECO:0000313" key="5">
    <source>
        <dbReference type="Proteomes" id="UP000076927"/>
    </source>
</evidence>
<feature type="domain" description="WCX" evidence="3">
    <location>
        <begin position="238"/>
        <end position="312"/>
    </location>
</feature>
<dbReference type="PANTHER" id="PTHR34580:SF1">
    <property type="entry name" value="PROTEIN PAFC"/>
    <property type="match status" value="1"/>
</dbReference>
<reference evidence="4 5" key="1">
    <citation type="submission" date="2015-01" db="EMBL/GenBank/DDBJ databases">
        <title>Paenibacillus swuensis/DY6/whole genome sequencing.</title>
        <authorList>
            <person name="Kim M.K."/>
            <person name="Srinivasan S."/>
            <person name="Lee J.-J."/>
        </authorList>
    </citation>
    <scope>NUCLEOTIDE SEQUENCE [LARGE SCALE GENOMIC DNA]</scope>
    <source>
        <strain evidence="4 5">DY6</strain>
    </source>
</reference>
<dbReference type="PATRIC" id="fig|1178515.4.peg.331"/>
<organism evidence="4 5">
    <name type="scientific">Paenibacillus swuensis</name>
    <dbReference type="NCBI Taxonomy" id="1178515"/>
    <lineage>
        <taxon>Bacteria</taxon>
        <taxon>Bacillati</taxon>
        <taxon>Bacillota</taxon>
        <taxon>Bacilli</taxon>
        <taxon>Bacillales</taxon>
        <taxon>Paenibacillaceae</taxon>
        <taxon>Paenibacillus</taxon>
    </lineage>
</organism>